<dbReference type="EMBL" id="CBTK010000270">
    <property type="protein sequence ID" value="CDH46639.1"/>
    <property type="molecule type" value="Genomic_DNA"/>
</dbReference>
<keyword evidence="2" id="KW-1185">Reference proteome</keyword>
<evidence type="ECO:0000313" key="2">
    <source>
        <dbReference type="Proteomes" id="UP000019184"/>
    </source>
</evidence>
<protein>
    <submittedName>
        <fullName evidence="1">Uncharacterized protein</fullName>
    </submittedName>
</protein>
<accession>A0A7U7GE68</accession>
<proteinExistence type="predicted"/>
<dbReference type="AlphaFoldDB" id="A0A7U7GE68"/>
<sequence length="61" mass="6835">MLLEVCSWFNVLFGTGMTLPFAYSIPHSIQQNPIIFRPHPTAIHVSSGSWPQSPNRPGQRS</sequence>
<comment type="caution">
    <text evidence="1">The sequence shown here is derived from an EMBL/GenBank/DDBJ whole genome shotgun (WGS) entry which is preliminary data.</text>
</comment>
<evidence type="ECO:0000313" key="1">
    <source>
        <dbReference type="EMBL" id="CDH46639.1"/>
    </source>
</evidence>
<organism evidence="1 2">
    <name type="scientific">Candidatus Contendobacter odensis Run_B_J11</name>
    <dbReference type="NCBI Taxonomy" id="1400861"/>
    <lineage>
        <taxon>Bacteria</taxon>
        <taxon>Pseudomonadati</taxon>
        <taxon>Pseudomonadota</taxon>
        <taxon>Gammaproteobacteria</taxon>
        <taxon>Candidatus Competibacteraceae</taxon>
        <taxon>Candidatus Contendibacter</taxon>
    </lineage>
</organism>
<reference evidence="1 2" key="1">
    <citation type="journal article" date="2014" name="ISME J.">
        <title>Candidatus Competibacter-lineage genomes retrieved from metagenomes reveal functional metabolic diversity.</title>
        <authorList>
            <person name="McIlroy S.J."/>
            <person name="Albertsen M."/>
            <person name="Andresen E.K."/>
            <person name="Saunders A.M."/>
            <person name="Kristiansen R."/>
            <person name="Stokholm-Bjerregaard M."/>
            <person name="Nielsen K.L."/>
            <person name="Nielsen P.H."/>
        </authorList>
    </citation>
    <scope>NUCLEOTIDE SEQUENCE [LARGE SCALE GENOMIC DNA]</scope>
    <source>
        <strain evidence="1 2">Run_B_J11</strain>
    </source>
</reference>
<name>A0A7U7GE68_9GAMM</name>
<dbReference type="Proteomes" id="UP000019184">
    <property type="component" value="Unassembled WGS sequence"/>
</dbReference>
<gene>
    <name evidence="1" type="ORF">BN874_540025</name>
</gene>